<dbReference type="EMBL" id="CAWUHD010000036">
    <property type="protein sequence ID" value="CAK7220478.1"/>
    <property type="molecule type" value="Genomic_DNA"/>
</dbReference>
<comment type="caution">
    <text evidence="2">The sequence shown here is derived from an EMBL/GenBank/DDBJ whole genome shotgun (WGS) entry which is preliminary data.</text>
</comment>
<feature type="region of interest" description="Disordered" evidence="1">
    <location>
        <begin position="513"/>
        <end position="536"/>
    </location>
</feature>
<feature type="region of interest" description="Disordered" evidence="1">
    <location>
        <begin position="625"/>
        <end position="644"/>
    </location>
</feature>
<name>A0ABP0BLM2_9PEZI</name>
<dbReference type="PANTHER" id="PTHR31010">
    <property type="entry name" value="RAN-SPECIFIC GTPASE-ACTIVATING PROTEIN 30-RELATED"/>
    <property type="match status" value="1"/>
</dbReference>
<dbReference type="Pfam" id="PF05508">
    <property type="entry name" value="Ran-binding"/>
    <property type="match status" value="1"/>
</dbReference>
<protein>
    <submittedName>
        <fullName evidence="2">Ran-specific GTPase-activating protein 30</fullName>
    </submittedName>
</protein>
<feature type="region of interest" description="Disordered" evidence="1">
    <location>
        <begin position="379"/>
        <end position="438"/>
    </location>
</feature>
<evidence type="ECO:0000313" key="3">
    <source>
        <dbReference type="Proteomes" id="UP001642482"/>
    </source>
</evidence>
<accession>A0ABP0BLM2</accession>
<dbReference type="InterPro" id="IPR008812">
    <property type="entry name" value="Ran_GTP-bd-rel"/>
</dbReference>
<proteinExistence type="predicted"/>
<reference evidence="2 3" key="1">
    <citation type="submission" date="2024-01" db="EMBL/GenBank/DDBJ databases">
        <authorList>
            <person name="Allen C."/>
            <person name="Tagirdzhanova G."/>
        </authorList>
    </citation>
    <scope>NUCLEOTIDE SEQUENCE [LARGE SCALE GENOMIC DNA]</scope>
</reference>
<organism evidence="2 3">
    <name type="scientific">Sporothrix eucalyptigena</name>
    <dbReference type="NCBI Taxonomy" id="1812306"/>
    <lineage>
        <taxon>Eukaryota</taxon>
        <taxon>Fungi</taxon>
        <taxon>Dikarya</taxon>
        <taxon>Ascomycota</taxon>
        <taxon>Pezizomycotina</taxon>
        <taxon>Sordariomycetes</taxon>
        <taxon>Sordariomycetidae</taxon>
        <taxon>Ophiostomatales</taxon>
        <taxon>Ophiostomataceae</taxon>
        <taxon>Sporothrix</taxon>
    </lineage>
</organism>
<feature type="compositionally biased region" description="Acidic residues" evidence="1">
    <location>
        <begin position="462"/>
        <end position="482"/>
    </location>
</feature>
<gene>
    <name evidence="2" type="primary">YRB30</name>
    <name evidence="2" type="ORF">SEUCBS140593_004247</name>
</gene>
<keyword evidence="3" id="KW-1185">Reference proteome</keyword>
<feature type="region of interest" description="Disordered" evidence="1">
    <location>
        <begin position="454"/>
        <end position="495"/>
    </location>
</feature>
<evidence type="ECO:0000256" key="1">
    <source>
        <dbReference type="SAM" id="MobiDB-lite"/>
    </source>
</evidence>
<sequence>MDEFLGRLGIQAVNYAMRCGIAVTSTFALQQCSRLLKTVDDRPQYAELQALQRVLDSKIKIVSPALDLIEFKSGRGNIFLGNAAALAKALHRDIVALGKRLENAAAVEELAQVQSTDRLHTKEQRYAEVVDVIHDVKALLARIDGDIPLLQLAITASGESLSTALPASISPSRLLQASMFLVVGDTQFSGDPCHPVQIGPSFTLSLYMLFIGHSSSNKASDQDAVTSNQIQETKNGNLDIQPYGTGTGERKPIWQEVLHKARVRICRTPPDWEFQHGQGFIPEPGYTRSDSQEGQGEYAYHLEIIEDLDDGRVHEDSTSNTAYDTIPQTGVQEAIPIHQISKLFYTDSGRILNIGMSNDLENTSVLLLKRDMTAAVPTDPVGLVEAEEKDENRESASNGTSYEQDEIDRQLREECCSFEGPNNEKGTEKNSRQGGWRFPGHLDPEWLALEVFVEDSGNPGDGDSDSEELSNSDSDSTVEDEETLTKPAHDQRTSIDSRLAEKMRNMSVLDTAATPNQQQDSNNKNNSPGQDQVQPHVAQSPFGSVISSLSLLEMLVRLTSLQQFQQISHLSIPDHILTFFLEETSATGLRGEDRWNAKRAAEVKMGFDPYTDTPDRAKIGRKAMLQEDRRAGLHESREQDSGLQ</sequence>
<evidence type="ECO:0000313" key="2">
    <source>
        <dbReference type="EMBL" id="CAK7220478.1"/>
    </source>
</evidence>
<feature type="compositionally biased region" description="Low complexity" evidence="1">
    <location>
        <begin position="516"/>
        <end position="527"/>
    </location>
</feature>
<dbReference type="Proteomes" id="UP001642482">
    <property type="component" value="Unassembled WGS sequence"/>
</dbReference>
<feature type="compositionally biased region" description="Basic and acidic residues" evidence="1">
    <location>
        <begin position="483"/>
        <end position="495"/>
    </location>
</feature>
<dbReference type="PANTHER" id="PTHR31010:SF2">
    <property type="entry name" value="RAN-SPECIFIC GTPASE-ACTIVATING PROTEIN 30"/>
    <property type="match status" value="1"/>
</dbReference>